<proteinExistence type="predicted"/>
<dbReference type="GO" id="GO:0016491">
    <property type="term" value="F:oxidoreductase activity"/>
    <property type="evidence" value="ECO:0007669"/>
    <property type="project" value="UniProtKB-KW"/>
</dbReference>
<accession>A0A5J5BX45</accession>
<reference evidence="4 5" key="1">
    <citation type="submission" date="2019-09" db="EMBL/GenBank/DDBJ databases">
        <title>A chromosome-level genome assembly of the Chinese tupelo Nyssa sinensis.</title>
        <authorList>
            <person name="Yang X."/>
            <person name="Kang M."/>
            <person name="Yang Y."/>
            <person name="Xiong H."/>
            <person name="Wang M."/>
            <person name="Zhang Z."/>
            <person name="Wang Z."/>
            <person name="Wu H."/>
            <person name="Ma T."/>
            <person name="Liu J."/>
            <person name="Xi Z."/>
        </authorList>
    </citation>
    <scope>NUCLEOTIDE SEQUENCE [LARGE SCALE GENOMIC DNA]</scope>
    <source>
        <strain evidence="4">J267</strain>
        <tissue evidence="4">Leaf</tissue>
    </source>
</reference>
<organism evidence="4 5">
    <name type="scientific">Nyssa sinensis</name>
    <dbReference type="NCBI Taxonomy" id="561372"/>
    <lineage>
        <taxon>Eukaryota</taxon>
        <taxon>Viridiplantae</taxon>
        <taxon>Streptophyta</taxon>
        <taxon>Embryophyta</taxon>
        <taxon>Tracheophyta</taxon>
        <taxon>Spermatophyta</taxon>
        <taxon>Magnoliopsida</taxon>
        <taxon>eudicotyledons</taxon>
        <taxon>Gunneridae</taxon>
        <taxon>Pentapetalae</taxon>
        <taxon>asterids</taxon>
        <taxon>Cornales</taxon>
        <taxon>Nyssaceae</taxon>
        <taxon>Nyssa</taxon>
    </lineage>
</organism>
<sequence length="732" mass="82595">MGSEGKEKILILGGTGYIGSYMVKASILMGHPTYIYSRPNSLNTHLLQQFQSMGVIVLKGELEEHEKLVSALRQVDVVISALGYPQVLDQFKIIDAIKVAGNIKRFLPSEFGCEEDRITALAPFQALLDDKKKIRRALEASGIPYTLVSANCFGAYFVNYLLRPHNQQDDVIVYGSGEAKAVLNYEEDIAKYTIKVATDPRTCNRIVIYRPSKNIISQLELLSLWEKKTGRKFKRVHVSDQEMVTLSQTLPHPDNIPVSIVHSLFIKGVLMSYELAEDDIEASTLYPDLHFTTIEQLLDIFLHNPPKPASAAFRFLPSEFGCEEDRITALAPFQALLDDKKKIRRALEASGIPYTLVSANCFGAYFVNYLLRPHNQQDDVIVYGSGEAKAVLNYEEDIAKYTIKVATDPRTCNRIVIYRPSKNIISQLELLSLREKKTGRKFKRVHVSDQEMVTLSQTLPHPDNIPVSIVHSLFVKGVLMSYELAEDDIEASTLYPDLHYTTIEQLLDIFLHNPPKPTSAAFRFLPSEFGCEEDRITALAPFQALLDDKKKIRRALEASGIPYTLVSANCFGAHFVNYLLRPHNQQDDVIVYGSGEAKAVLNYEEDIAKYTIKVATDPRTCNRIVIYRPSKNIISQLELLSLWEKKTGRKFKRVHVSDQEMVTLSQTLPHPDNIPVSIVHSLFVKGVLMSYELAEDDIEASTLYPDLHYTTIEQLLDIFLHNPPKPTSAAFV</sequence>
<dbReference type="InterPro" id="IPR045312">
    <property type="entry name" value="PCBER-like"/>
</dbReference>
<dbReference type="InterPro" id="IPR008030">
    <property type="entry name" value="NmrA-like"/>
</dbReference>
<dbReference type="SUPFAM" id="SSF51735">
    <property type="entry name" value="NAD(P)-binding Rossmann-fold domains"/>
    <property type="match status" value="3"/>
</dbReference>
<dbReference type="PANTHER" id="PTHR43349:SF9">
    <property type="entry name" value="PHENYLCOUMARAN BENZYLIC ETHER REDUCTASE-LIKE PROTEIN"/>
    <property type="match status" value="1"/>
</dbReference>
<keyword evidence="1" id="KW-0521">NADP</keyword>
<name>A0A5J5BX45_9ASTE</name>
<protein>
    <recommendedName>
        <fullName evidence="3">NmrA-like domain-containing protein</fullName>
    </recommendedName>
</protein>
<evidence type="ECO:0000313" key="5">
    <source>
        <dbReference type="Proteomes" id="UP000325577"/>
    </source>
</evidence>
<dbReference type="EMBL" id="CM018032">
    <property type="protein sequence ID" value="KAA8546267.1"/>
    <property type="molecule type" value="Genomic_DNA"/>
</dbReference>
<dbReference type="Gene3D" id="3.90.25.10">
    <property type="entry name" value="UDP-galactose 4-epimerase, domain 1"/>
    <property type="match status" value="3"/>
</dbReference>
<dbReference type="CDD" id="cd05259">
    <property type="entry name" value="PCBER_SDR_a"/>
    <property type="match status" value="1"/>
</dbReference>
<evidence type="ECO:0000256" key="2">
    <source>
        <dbReference type="ARBA" id="ARBA00023002"/>
    </source>
</evidence>
<dbReference type="Pfam" id="PF05368">
    <property type="entry name" value="NmrA"/>
    <property type="match status" value="3"/>
</dbReference>
<feature type="domain" description="NmrA-like" evidence="3">
    <location>
        <begin position="6"/>
        <end position="296"/>
    </location>
</feature>
<dbReference type="Proteomes" id="UP000325577">
    <property type="component" value="Linkage Group LG1"/>
</dbReference>
<feature type="domain" description="NmrA-like" evidence="3">
    <location>
        <begin position="523"/>
        <end position="714"/>
    </location>
</feature>
<dbReference type="PANTHER" id="PTHR43349">
    <property type="entry name" value="PINORESINOL REDUCTASE-RELATED"/>
    <property type="match status" value="1"/>
</dbReference>
<feature type="domain" description="NmrA-like" evidence="3">
    <location>
        <begin position="314"/>
        <end position="505"/>
    </location>
</feature>
<keyword evidence="2" id="KW-0560">Oxidoreductase</keyword>
<evidence type="ECO:0000259" key="3">
    <source>
        <dbReference type="Pfam" id="PF05368"/>
    </source>
</evidence>
<keyword evidence="5" id="KW-1185">Reference proteome</keyword>
<evidence type="ECO:0000256" key="1">
    <source>
        <dbReference type="ARBA" id="ARBA00022857"/>
    </source>
</evidence>
<dbReference type="Gene3D" id="3.40.50.720">
    <property type="entry name" value="NAD(P)-binding Rossmann-like Domain"/>
    <property type="match status" value="1"/>
</dbReference>
<dbReference type="OrthoDB" id="419598at2759"/>
<gene>
    <name evidence="4" type="ORF">F0562_002994</name>
</gene>
<evidence type="ECO:0000313" key="4">
    <source>
        <dbReference type="EMBL" id="KAA8546267.1"/>
    </source>
</evidence>
<dbReference type="AlphaFoldDB" id="A0A5J5BX45"/>
<dbReference type="InterPro" id="IPR036291">
    <property type="entry name" value="NAD(P)-bd_dom_sf"/>
</dbReference>
<dbReference type="InterPro" id="IPR050608">
    <property type="entry name" value="NmrA-type/Isoflavone_red_sf"/>
</dbReference>